<evidence type="ECO:0000256" key="1">
    <source>
        <dbReference type="SAM" id="SignalP"/>
    </source>
</evidence>
<organism evidence="2 3">
    <name type="scientific">Actinoplanes nipponensis</name>
    <dbReference type="NCBI Taxonomy" id="135950"/>
    <lineage>
        <taxon>Bacteria</taxon>
        <taxon>Bacillati</taxon>
        <taxon>Actinomycetota</taxon>
        <taxon>Actinomycetes</taxon>
        <taxon>Micromonosporales</taxon>
        <taxon>Micromonosporaceae</taxon>
        <taxon>Actinoplanes</taxon>
    </lineage>
</organism>
<comment type="caution">
    <text evidence="2">The sequence shown here is derived from an EMBL/GenBank/DDBJ whole genome shotgun (WGS) entry which is preliminary data.</text>
</comment>
<evidence type="ECO:0000313" key="2">
    <source>
        <dbReference type="EMBL" id="GIE47695.1"/>
    </source>
</evidence>
<evidence type="ECO:0000313" key="3">
    <source>
        <dbReference type="Proteomes" id="UP000647172"/>
    </source>
</evidence>
<reference evidence="2" key="1">
    <citation type="submission" date="2021-01" db="EMBL/GenBank/DDBJ databases">
        <title>Whole genome shotgun sequence of Actinoplanes nipponensis NBRC 14063.</title>
        <authorList>
            <person name="Komaki H."/>
            <person name="Tamura T."/>
        </authorList>
    </citation>
    <scope>NUCLEOTIDE SEQUENCE</scope>
    <source>
        <strain evidence="2">NBRC 14063</strain>
    </source>
</reference>
<gene>
    <name evidence="2" type="ORF">Ani05nite_12290</name>
</gene>
<accession>A0A919JE44</accession>
<keyword evidence="1" id="KW-0732">Signal</keyword>
<feature type="signal peptide" evidence="1">
    <location>
        <begin position="1"/>
        <end position="25"/>
    </location>
</feature>
<feature type="chain" id="PRO_5037517729" description="Secreted protein" evidence="1">
    <location>
        <begin position="26"/>
        <end position="369"/>
    </location>
</feature>
<keyword evidence="3" id="KW-1185">Reference proteome</keyword>
<dbReference type="Proteomes" id="UP000647172">
    <property type="component" value="Unassembled WGS sequence"/>
</dbReference>
<sequence length="369" mass="38434">MIERLLTAAAVVLLAAAAPAAPATAAPVAAPVAAAPACVTVTIDGLRGVYRPDSQFWEPWFDATVKGRSTPCGSGGDATLAITQYHVRGGVPTGLMSTPWRAAGPGGTAFSRTGRIAPDVAALCVSTGQAPHGAGRVAVNAACVRPVRSGADHLVTRFAAVPLTDPLVTADLSEYPPEDATPTGPVCAVDCLASTWTTGPPGPPGTTWDTPISGPTIPLLPEEPTCHTVSITDSFAGPSDDNVNGFDIWMAGAVDSCDPNGTEPTIHAVRYWSDRGIVMPAWDLAQVPLAKGAQVNENTGALCLTSGIRQRGGRLYGVHDRCWRIVRDQPDRYRLAPIRTDEARVRKPLVSNVPLPDPDYPPGVCASCL</sequence>
<dbReference type="EMBL" id="BOMQ01000016">
    <property type="protein sequence ID" value="GIE47695.1"/>
    <property type="molecule type" value="Genomic_DNA"/>
</dbReference>
<name>A0A919JE44_9ACTN</name>
<proteinExistence type="predicted"/>
<evidence type="ECO:0008006" key="4">
    <source>
        <dbReference type="Google" id="ProtNLM"/>
    </source>
</evidence>
<dbReference type="RefSeq" id="WP_203765888.1">
    <property type="nucleotide sequence ID" value="NZ_BAAAYJ010000112.1"/>
</dbReference>
<protein>
    <recommendedName>
        <fullName evidence="4">Secreted protein</fullName>
    </recommendedName>
</protein>
<dbReference type="AlphaFoldDB" id="A0A919JE44"/>